<reference evidence="5 6" key="1">
    <citation type="submission" date="2024-09" db="EMBL/GenBank/DDBJ databases">
        <authorList>
            <person name="Sun Q."/>
            <person name="Mori K."/>
        </authorList>
    </citation>
    <scope>NUCLEOTIDE SEQUENCE [LARGE SCALE GENOMIC DNA]</scope>
    <source>
        <strain evidence="5 6">CCM 7468</strain>
    </source>
</reference>
<feature type="domain" description="CBS" evidence="4">
    <location>
        <begin position="98"/>
        <end position="154"/>
    </location>
</feature>
<dbReference type="EMBL" id="JBHLVZ010000046">
    <property type="protein sequence ID" value="MFC0387121.1"/>
    <property type="molecule type" value="Genomic_DNA"/>
</dbReference>
<dbReference type="Gene3D" id="3.30.1340.30">
    <property type="match status" value="1"/>
</dbReference>
<evidence type="ECO:0000313" key="6">
    <source>
        <dbReference type="Proteomes" id="UP001589789"/>
    </source>
</evidence>
<dbReference type="InterPro" id="IPR051257">
    <property type="entry name" value="Diverse_CBS-Domain"/>
</dbReference>
<name>A0ABV6IU26_9PROT</name>
<dbReference type="CDD" id="cd04586">
    <property type="entry name" value="CBS_pair_BON_assoc"/>
    <property type="match status" value="1"/>
</dbReference>
<proteinExistence type="predicted"/>
<keyword evidence="1 2" id="KW-0129">CBS domain</keyword>
<dbReference type="Proteomes" id="UP001589789">
    <property type="component" value="Unassembled WGS sequence"/>
</dbReference>
<evidence type="ECO:0000256" key="2">
    <source>
        <dbReference type="PROSITE-ProRule" id="PRU00703"/>
    </source>
</evidence>
<evidence type="ECO:0000259" key="3">
    <source>
        <dbReference type="PROSITE" id="PS50914"/>
    </source>
</evidence>
<dbReference type="InterPro" id="IPR007055">
    <property type="entry name" value="BON_dom"/>
</dbReference>
<evidence type="ECO:0000259" key="4">
    <source>
        <dbReference type="PROSITE" id="PS51371"/>
    </source>
</evidence>
<dbReference type="PROSITE" id="PS50914">
    <property type="entry name" value="BON"/>
    <property type="match status" value="1"/>
</dbReference>
<evidence type="ECO:0000313" key="5">
    <source>
        <dbReference type="EMBL" id="MFC0387121.1"/>
    </source>
</evidence>
<dbReference type="SMART" id="SM00116">
    <property type="entry name" value="CBS"/>
    <property type="match status" value="2"/>
</dbReference>
<dbReference type="SUPFAM" id="SSF54631">
    <property type="entry name" value="CBS-domain pair"/>
    <property type="match status" value="1"/>
</dbReference>
<dbReference type="Gene3D" id="3.10.580.10">
    <property type="entry name" value="CBS-domain"/>
    <property type="match status" value="1"/>
</dbReference>
<dbReference type="Pfam" id="PF00571">
    <property type="entry name" value="CBS"/>
    <property type="match status" value="2"/>
</dbReference>
<gene>
    <name evidence="5" type="ORF">ACFFIC_16405</name>
</gene>
<accession>A0ABV6IU26</accession>
<dbReference type="PIRSF" id="PIRSF036990">
    <property type="entry name" value="UCP036990_CBS_BON"/>
    <property type="match status" value="1"/>
</dbReference>
<dbReference type="InterPro" id="IPR046342">
    <property type="entry name" value="CBS_dom_sf"/>
</dbReference>
<protein>
    <submittedName>
        <fullName evidence="5">CBS domain-containing protein</fullName>
    </submittedName>
</protein>
<dbReference type="PROSITE" id="PS51371">
    <property type="entry name" value="CBS"/>
    <property type="match status" value="2"/>
</dbReference>
<dbReference type="Pfam" id="PF04972">
    <property type="entry name" value="BON"/>
    <property type="match status" value="1"/>
</dbReference>
<dbReference type="RefSeq" id="WP_377052259.1">
    <property type="nucleotide sequence ID" value="NZ_JBHLVZ010000046.1"/>
</dbReference>
<feature type="domain" description="BON" evidence="3">
    <location>
        <begin position="159"/>
        <end position="227"/>
    </location>
</feature>
<dbReference type="InterPro" id="IPR000644">
    <property type="entry name" value="CBS_dom"/>
</dbReference>
<comment type="caution">
    <text evidence="5">The sequence shown here is derived from an EMBL/GenBank/DDBJ whole genome shotgun (WGS) entry which is preliminary data.</text>
</comment>
<sequence>MMQTRARDLMNPDVTTVPPGVPASDLARMFADRGISTVAVVDPQGTLQGIVTEADLIRRLADEDDQPRAGWLGRFLSSPDNMAERYVRSHGTTAEDLMTKQVITVGPEDSATHIARLMEDHNIRRVLVTAGGQLLGVVGRADLVRALVKPTGASPAELSDEGIRQALLTAMRREAWATTGNIAVGVRDGVVEFTGFRHSETVSHALHVLAKSVPGVKQVVDSTLRRPVVFGP</sequence>
<dbReference type="PANTHER" id="PTHR43080:SF2">
    <property type="entry name" value="CBS DOMAIN-CONTAINING PROTEIN"/>
    <property type="match status" value="1"/>
</dbReference>
<evidence type="ECO:0000256" key="1">
    <source>
        <dbReference type="ARBA" id="ARBA00023122"/>
    </source>
</evidence>
<dbReference type="InterPro" id="IPR017080">
    <property type="entry name" value="UCP036990_CBS_BON"/>
</dbReference>
<organism evidence="5 6">
    <name type="scientific">Muricoccus vinaceus</name>
    <dbReference type="NCBI Taxonomy" id="424704"/>
    <lineage>
        <taxon>Bacteria</taxon>
        <taxon>Pseudomonadati</taxon>
        <taxon>Pseudomonadota</taxon>
        <taxon>Alphaproteobacteria</taxon>
        <taxon>Acetobacterales</taxon>
        <taxon>Roseomonadaceae</taxon>
        <taxon>Muricoccus</taxon>
    </lineage>
</organism>
<feature type="domain" description="CBS" evidence="4">
    <location>
        <begin position="10"/>
        <end position="66"/>
    </location>
</feature>
<dbReference type="PANTHER" id="PTHR43080">
    <property type="entry name" value="CBS DOMAIN-CONTAINING PROTEIN CBSX3, MITOCHONDRIAL"/>
    <property type="match status" value="1"/>
</dbReference>
<keyword evidence="6" id="KW-1185">Reference proteome</keyword>